<dbReference type="PANTHER" id="PTHR11496">
    <property type="entry name" value="ALCOHOL DEHYDROGENASE"/>
    <property type="match status" value="1"/>
</dbReference>
<evidence type="ECO:0000313" key="8">
    <source>
        <dbReference type="Proteomes" id="UP000425960"/>
    </source>
</evidence>
<feature type="domain" description="Fe-containing alcohol dehydrogenase-like C-terminal" evidence="6">
    <location>
        <begin position="190"/>
        <end position="376"/>
    </location>
</feature>
<evidence type="ECO:0000256" key="1">
    <source>
        <dbReference type="ARBA" id="ARBA00001962"/>
    </source>
</evidence>
<dbReference type="Proteomes" id="UP000425960">
    <property type="component" value="Chromosome"/>
</dbReference>
<accession>A0A5K7ZN64</accession>
<dbReference type="PANTHER" id="PTHR11496:SF102">
    <property type="entry name" value="ALCOHOL DEHYDROGENASE 4"/>
    <property type="match status" value="1"/>
</dbReference>
<evidence type="ECO:0000259" key="6">
    <source>
        <dbReference type="Pfam" id="PF25137"/>
    </source>
</evidence>
<dbReference type="SUPFAM" id="SSF56796">
    <property type="entry name" value="Dehydroquinate synthase-like"/>
    <property type="match status" value="1"/>
</dbReference>
<dbReference type="KEGG" id="dov:DSCO28_22630"/>
<dbReference type="FunFam" id="1.20.1090.10:FF:000001">
    <property type="entry name" value="Aldehyde-alcohol dehydrogenase"/>
    <property type="match status" value="1"/>
</dbReference>
<evidence type="ECO:0000256" key="3">
    <source>
        <dbReference type="ARBA" id="ARBA00023002"/>
    </source>
</evidence>
<dbReference type="Gene3D" id="3.40.50.1970">
    <property type="match status" value="1"/>
</dbReference>
<dbReference type="InterPro" id="IPR018211">
    <property type="entry name" value="ADH_Fe_CS"/>
</dbReference>
<dbReference type="RefSeq" id="WP_197910449.1">
    <property type="nucleotide sequence ID" value="NZ_AP021876.1"/>
</dbReference>
<dbReference type="InterPro" id="IPR039697">
    <property type="entry name" value="Alcohol_dehydrogenase_Fe"/>
</dbReference>
<feature type="domain" description="Alcohol dehydrogenase iron-type/glycerol dehydrogenase GldA" evidence="5">
    <location>
        <begin position="10"/>
        <end position="178"/>
    </location>
</feature>
<protein>
    <submittedName>
        <fullName evidence="7">Alcohol dehydrogenase</fullName>
    </submittedName>
</protein>
<keyword evidence="4" id="KW-0520">NAD</keyword>
<dbReference type="GO" id="GO:0046872">
    <property type="term" value="F:metal ion binding"/>
    <property type="evidence" value="ECO:0007669"/>
    <property type="project" value="InterPro"/>
</dbReference>
<dbReference type="Pfam" id="PF00465">
    <property type="entry name" value="Fe-ADH"/>
    <property type="match status" value="1"/>
</dbReference>
<evidence type="ECO:0000256" key="4">
    <source>
        <dbReference type="ARBA" id="ARBA00023027"/>
    </source>
</evidence>
<dbReference type="Gene3D" id="1.20.1090.10">
    <property type="entry name" value="Dehydroquinate synthase-like - alpha domain"/>
    <property type="match status" value="1"/>
</dbReference>
<dbReference type="FunFam" id="3.40.50.1970:FF:000003">
    <property type="entry name" value="Alcohol dehydrogenase, iron-containing"/>
    <property type="match status" value="1"/>
</dbReference>
<comment type="similarity">
    <text evidence="2">Belongs to the iron-containing alcohol dehydrogenase family.</text>
</comment>
<dbReference type="PROSITE" id="PS00913">
    <property type="entry name" value="ADH_IRON_1"/>
    <property type="match status" value="1"/>
</dbReference>
<organism evidence="7 8">
    <name type="scientific">Desulfosarcina ovata subsp. sediminis</name>
    <dbReference type="NCBI Taxonomy" id="885957"/>
    <lineage>
        <taxon>Bacteria</taxon>
        <taxon>Pseudomonadati</taxon>
        <taxon>Thermodesulfobacteriota</taxon>
        <taxon>Desulfobacteria</taxon>
        <taxon>Desulfobacterales</taxon>
        <taxon>Desulfosarcinaceae</taxon>
        <taxon>Desulfosarcina</taxon>
    </lineage>
</organism>
<gene>
    <name evidence="7" type="primary">dhaT_3</name>
    <name evidence="7" type="ORF">DSCO28_22630</name>
</gene>
<evidence type="ECO:0000259" key="5">
    <source>
        <dbReference type="Pfam" id="PF00465"/>
    </source>
</evidence>
<sequence length="377" mass="40022">MSNPFQFTLPTKVIYKPGAIEELGAVLADIHVAKALIVTDPGLTAAGYVEPIEKILDQAQVAYRVFNDVEPNPSVETVEKGVSVYADLDYQVVIALGGGSPMDVAKTVAVRVTNDKAVPDLEGADQFENDPLPVIAIPTTAGTGSEVTPFAVITNREKKYKLTIISPRIIPKIAILDPGLIANLPAPIAASTGLDALTHAVESYTSLYGSAYSDAFAEKAIDLIGKYLRRFVANRQNQEAAGSMLIASLFAGLAFAHSRLGNAHAMAHPLGGFFNVPHGVANAILLPHIMDYNRIAVPERFERIAQLLGEAPVAENAVLAVRRLNQDLGIPASLSDVGVQADAIEAMTADAMKSGNVLANPRQTGTPEIQALFRQAL</sequence>
<dbReference type="AlphaFoldDB" id="A0A5K7ZN64"/>
<name>A0A5K7ZN64_9BACT</name>
<keyword evidence="3" id="KW-0560">Oxidoreductase</keyword>
<dbReference type="InterPro" id="IPR001670">
    <property type="entry name" value="ADH_Fe/GldA"/>
</dbReference>
<reference evidence="7 8" key="1">
    <citation type="submission" date="2019-11" db="EMBL/GenBank/DDBJ databases">
        <title>Comparative genomics of hydrocarbon-degrading Desulfosarcina strains.</title>
        <authorList>
            <person name="Watanabe M."/>
            <person name="Kojima H."/>
            <person name="Fukui M."/>
        </authorList>
    </citation>
    <scope>NUCLEOTIDE SEQUENCE [LARGE SCALE GENOMIC DNA]</scope>
    <source>
        <strain evidence="7 8">28bB2T</strain>
    </source>
</reference>
<dbReference type="CDD" id="cd08551">
    <property type="entry name" value="Fe-ADH"/>
    <property type="match status" value="1"/>
</dbReference>
<dbReference type="GO" id="GO:0004022">
    <property type="term" value="F:alcohol dehydrogenase (NAD+) activity"/>
    <property type="evidence" value="ECO:0007669"/>
    <property type="project" value="TreeGrafter"/>
</dbReference>
<dbReference type="InterPro" id="IPR056798">
    <property type="entry name" value="ADH_Fe_C"/>
</dbReference>
<evidence type="ECO:0000256" key="2">
    <source>
        <dbReference type="ARBA" id="ARBA00007358"/>
    </source>
</evidence>
<dbReference type="PROSITE" id="PS00060">
    <property type="entry name" value="ADH_IRON_2"/>
    <property type="match status" value="1"/>
</dbReference>
<comment type="cofactor">
    <cofactor evidence="1">
        <name>Fe cation</name>
        <dbReference type="ChEBI" id="CHEBI:24875"/>
    </cofactor>
</comment>
<proteinExistence type="inferred from homology"/>
<dbReference type="EMBL" id="AP021876">
    <property type="protein sequence ID" value="BBO81697.1"/>
    <property type="molecule type" value="Genomic_DNA"/>
</dbReference>
<dbReference type="Pfam" id="PF25137">
    <property type="entry name" value="ADH_Fe_C"/>
    <property type="match status" value="1"/>
</dbReference>
<evidence type="ECO:0000313" key="7">
    <source>
        <dbReference type="EMBL" id="BBO81697.1"/>
    </source>
</evidence>